<protein>
    <submittedName>
        <fullName evidence="1">Fibronectin type III domain-containing protein</fullName>
    </submittedName>
</protein>
<dbReference type="AlphaFoldDB" id="A0A378XNP1"/>
<dbReference type="EMBL" id="UGSC01000001">
    <property type="protein sequence ID" value="SUA61817.1"/>
    <property type="molecule type" value="Genomic_DNA"/>
</dbReference>
<reference evidence="1 2" key="1">
    <citation type="submission" date="2018-06" db="EMBL/GenBank/DDBJ databases">
        <authorList>
            <consortium name="Pathogen Informatics"/>
            <person name="Doyle S."/>
        </authorList>
    </citation>
    <scope>NUCLEOTIDE SEQUENCE [LARGE SCALE GENOMIC DNA]</scope>
    <source>
        <strain evidence="1 2">NCTC10343</strain>
    </source>
</reference>
<evidence type="ECO:0000313" key="1">
    <source>
        <dbReference type="EMBL" id="SUA61817.1"/>
    </source>
</evidence>
<accession>A0A378XNP1</accession>
<dbReference type="GeneID" id="93348985"/>
<dbReference type="RefSeq" id="WP_019685772.1">
    <property type="nucleotide sequence ID" value="NZ_CP023711.1"/>
</dbReference>
<dbReference type="Proteomes" id="UP000254400">
    <property type="component" value="Unassembled WGS sequence"/>
</dbReference>
<organism evidence="1 2">
    <name type="scientific">Paenibacillus polymyxa</name>
    <name type="common">Bacillus polymyxa</name>
    <dbReference type="NCBI Taxonomy" id="1406"/>
    <lineage>
        <taxon>Bacteria</taxon>
        <taxon>Bacillati</taxon>
        <taxon>Bacillota</taxon>
        <taxon>Bacilli</taxon>
        <taxon>Bacillales</taxon>
        <taxon>Paenibacillaceae</taxon>
        <taxon>Paenibacillus</taxon>
    </lineage>
</organism>
<name>A0A378XNP1_PAEPO</name>
<evidence type="ECO:0000313" key="2">
    <source>
        <dbReference type="Proteomes" id="UP000254400"/>
    </source>
</evidence>
<gene>
    <name evidence="1" type="ORF">NCTC10343_00129</name>
</gene>
<sequence>MKTSLRITKFMSVVTLSAVLLATGWKGAEPVQAAANATPSYEVKLLLDTAQVLNADGSLKSGIVNEFGISEDAQRLSVEYFDTDSLQLNDEGWNVRFRKKEDKKNYELTYKKRYTITNGNIDAALTQANKEGFSASDDNYEAEVDWGYSKQTLSFSNDKKTNASKGLALPSPDQALKQLQDNLPGKLQNWKSSNWGKHTLANSRVRGPVQVNKYKGSFQGLDTDVEVWPIRSANGSGTDNIIEISFKTSDYNTAASNRTKLMNLLQSKGWLIPADSLKTNLVLERY</sequence>
<dbReference type="Gene3D" id="2.40.320.10">
    <property type="entry name" value="Hypothetical Protein Pfu-838710-001"/>
    <property type="match status" value="1"/>
</dbReference>
<proteinExistence type="predicted"/>